<dbReference type="EMBL" id="AM398681">
    <property type="protein sequence ID" value="CAL42209.1"/>
    <property type="molecule type" value="Genomic_DNA"/>
</dbReference>
<reference evidence="1 2" key="1">
    <citation type="journal article" date="2007" name="Nat. Biotechnol.">
        <title>Complete genome sequence of the fish pathogen Flavobacterium psychrophilum.</title>
        <authorList>
            <person name="Duchaud E."/>
            <person name="Boussaha M."/>
            <person name="Loux V."/>
            <person name="Bernardet J.F."/>
            <person name="Michel C."/>
            <person name="Kerouault B."/>
            <person name="Mondot S."/>
            <person name="Nicolas P."/>
            <person name="Bossy R."/>
            <person name="Caron C."/>
            <person name="Bessieres P."/>
            <person name="Gibrat J.F."/>
            <person name="Claverol S."/>
            <person name="Dumetz F."/>
            <person name="Le Henaff M."/>
            <person name="Benmansour A."/>
        </authorList>
    </citation>
    <scope>NUCLEOTIDE SEQUENCE [LARGE SCALE GENOMIC DNA]</scope>
    <source>
        <strain evidence="2">ATCC 49511 / DSM 21280 / CIP 103535 / JIP02/86</strain>
    </source>
</reference>
<dbReference type="OrthoDB" id="1339322at2"/>
<dbReference type="Proteomes" id="UP000006394">
    <property type="component" value="Chromosome"/>
</dbReference>
<protein>
    <submittedName>
        <fullName evidence="1">Uncharacterized protein</fullName>
    </submittedName>
</protein>
<dbReference type="EnsemblBacteria" id="CAL42209">
    <property type="protein sequence ID" value="CAL42209"/>
    <property type="gene ID" value="FP0091"/>
</dbReference>
<sequence length="54" mass="6100">MALPLKISITESLVGLRALQHKNGELINKLKGNLIQYIIGYDFYISDFSSVFKV</sequence>
<dbReference type="HOGENOM" id="CLU_3043637_0_0_10"/>
<keyword evidence="2" id="KW-1185">Reference proteome</keyword>
<gene>
    <name evidence="1" type="ordered locus">FP0091</name>
</gene>
<evidence type="ECO:0000313" key="1">
    <source>
        <dbReference type="EMBL" id="CAL42209.1"/>
    </source>
</evidence>
<dbReference type="AlphaFoldDB" id="A6GVT7"/>
<proteinExistence type="predicted"/>
<accession>A6GVT7</accession>
<dbReference type="KEGG" id="fps:FP0091"/>
<evidence type="ECO:0000313" key="2">
    <source>
        <dbReference type="Proteomes" id="UP000006394"/>
    </source>
</evidence>
<organism evidence="1 2">
    <name type="scientific">Flavobacterium psychrophilum (strain ATCC 49511 / DSM 21280 / CIP 103535 / JIP02/86)</name>
    <dbReference type="NCBI Taxonomy" id="402612"/>
    <lineage>
        <taxon>Bacteria</taxon>
        <taxon>Pseudomonadati</taxon>
        <taxon>Bacteroidota</taxon>
        <taxon>Flavobacteriia</taxon>
        <taxon>Flavobacteriales</taxon>
        <taxon>Flavobacteriaceae</taxon>
        <taxon>Flavobacterium</taxon>
    </lineage>
</organism>
<name>A6GVT7_FLAPJ</name>